<dbReference type="Gene3D" id="2.60.120.10">
    <property type="entry name" value="Jelly Rolls"/>
    <property type="match status" value="1"/>
</dbReference>
<dbReference type="AlphaFoldDB" id="A0A9X3SAR9"/>
<protein>
    <submittedName>
        <fullName evidence="3">Crp/Fnr family transcriptional regulator</fullName>
    </submittedName>
</protein>
<evidence type="ECO:0000313" key="4">
    <source>
        <dbReference type="Proteomes" id="UP001149140"/>
    </source>
</evidence>
<dbReference type="EMBL" id="JAPDOD010000063">
    <property type="protein sequence ID" value="MDA0166318.1"/>
    <property type="molecule type" value="Genomic_DNA"/>
</dbReference>
<dbReference type="InterPro" id="IPR014710">
    <property type="entry name" value="RmlC-like_jellyroll"/>
</dbReference>
<dbReference type="RefSeq" id="WP_270045575.1">
    <property type="nucleotide sequence ID" value="NZ_JAPDOD010000063.1"/>
</dbReference>
<feature type="compositionally biased region" description="Basic and acidic residues" evidence="1">
    <location>
        <begin position="276"/>
        <end position="285"/>
    </location>
</feature>
<feature type="region of interest" description="Disordered" evidence="1">
    <location>
        <begin position="211"/>
        <end position="257"/>
    </location>
</feature>
<dbReference type="Pfam" id="PF13545">
    <property type="entry name" value="HTH_Crp_2"/>
    <property type="match status" value="1"/>
</dbReference>
<dbReference type="SUPFAM" id="SSF46785">
    <property type="entry name" value="Winged helix' DNA-binding domain"/>
    <property type="match status" value="1"/>
</dbReference>
<feature type="region of interest" description="Disordered" evidence="1">
    <location>
        <begin position="270"/>
        <end position="292"/>
    </location>
</feature>
<reference evidence="3" key="1">
    <citation type="submission" date="2022-10" db="EMBL/GenBank/DDBJ databases">
        <title>The WGS of Solirubrobacter ginsenosidimutans DSM 21036.</title>
        <authorList>
            <person name="Jiang Z."/>
        </authorList>
    </citation>
    <scope>NUCLEOTIDE SEQUENCE</scope>
    <source>
        <strain evidence="3">DSM 21036</strain>
    </source>
</reference>
<feature type="domain" description="HTH crp-type" evidence="2">
    <location>
        <begin position="146"/>
        <end position="219"/>
    </location>
</feature>
<sequence length="292" mass="32499">MDVDPDLGLLLNDSRRDQAERELVVRTHKLPVGPWDVSRLAGATADHVGLLIIDGILSRELVVADHVSAELLGPGDLVRPWQPASRTGLLPVDAVWTVLSPLTVAVLDRRFAAEMTRYPEITASLFDRLSERSLRLATTQAISQLTRVDRRLKALFWHLAERWGRVSGDGVIVPLALTHRILGQLVGARRPTVSTALSELAEREELTRRPDGSWLLRGDPPDAESLARRPGPAGQSARPQDLMRPARRFEREQSEPEVVTAIERLREALEPGQLRELLDRRRTEPDGDPNAA</sequence>
<dbReference type="GO" id="GO:0006355">
    <property type="term" value="P:regulation of DNA-templated transcription"/>
    <property type="evidence" value="ECO:0007669"/>
    <property type="project" value="InterPro"/>
</dbReference>
<evidence type="ECO:0000256" key="1">
    <source>
        <dbReference type="SAM" id="MobiDB-lite"/>
    </source>
</evidence>
<accession>A0A9X3SAR9</accession>
<keyword evidence="4" id="KW-1185">Reference proteome</keyword>
<dbReference type="GO" id="GO:0003677">
    <property type="term" value="F:DNA binding"/>
    <property type="evidence" value="ECO:0007669"/>
    <property type="project" value="InterPro"/>
</dbReference>
<gene>
    <name evidence="3" type="ORF">OM076_38995</name>
</gene>
<dbReference type="InterPro" id="IPR036390">
    <property type="entry name" value="WH_DNA-bd_sf"/>
</dbReference>
<name>A0A9X3SAR9_9ACTN</name>
<organism evidence="3 4">
    <name type="scientific">Solirubrobacter ginsenosidimutans</name>
    <dbReference type="NCBI Taxonomy" id="490573"/>
    <lineage>
        <taxon>Bacteria</taxon>
        <taxon>Bacillati</taxon>
        <taxon>Actinomycetota</taxon>
        <taxon>Thermoleophilia</taxon>
        <taxon>Solirubrobacterales</taxon>
        <taxon>Solirubrobacteraceae</taxon>
        <taxon>Solirubrobacter</taxon>
    </lineage>
</organism>
<evidence type="ECO:0000259" key="2">
    <source>
        <dbReference type="PROSITE" id="PS51063"/>
    </source>
</evidence>
<evidence type="ECO:0000313" key="3">
    <source>
        <dbReference type="EMBL" id="MDA0166318.1"/>
    </source>
</evidence>
<dbReference type="InterPro" id="IPR012318">
    <property type="entry name" value="HTH_CRP"/>
</dbReference>
<dbReference type="Proteomes" id="UP001149140">
    <property type="component" value="Unassembled WGS sequence"/>
</dbReference>
<dbReference type="PROSITE" id="PS51063">
    <property type="entry name" value="HTH_CRP_2"/>
    <property type="match status" value="1"/>
</dbReference>
<comment type="caution">
    <text evidence="3">The sequence shown here is derived from an EMBL/GenBank/DDBJ whole genome shotgun (WGS) entry which is preliminary data.</text>
</comment>
<proteinExistence type="predicted"/>